<keyword evidence="4" id="KW-1185">Reference proteome</keyword>
<feature type="region of interest" description="Disordered" evidence="1">
    <location>
        <begin position="230"/>
        <end position="255"/>
    </location>
</feature>
<evidence type="ECO:0000313" key="3">
    <source>
        <dbReference type="EMBL" id="MBM7561409.1"/>
    </source>
</evidence>
<dbReference type="NCBIfam" id="TIGR01714">
    <property type="entry name" value="phage_rep_org_N"/>
    <property type="match status" value="1"/>
</dbReference>
<name>A0ABS2MPU9_9FIRM</name>
<dbReference type="InterPro" id="IPR010056">
    <property type="entry name" value="Phage_rep_org__N"/>
</dbReference>
<evidence type="ECO:0000259" key="2">
    <source>
        <dbReference type="Pfam" id="PF09681"/>
    </source>
</evidence>
<feature type="domain" description="Phage replisome organiser N-terminal" evidence="2">
    <location>
        <begin position="9"/>
        <end position="124"/>
    </location>
</feature>
<protein>
    <submittedName>
        <fullName evidence="3">Phage replisome organizer</fullName>
    </submittedName>
</protein>
<evidence type="ECO:0000313" key="4">
    <source>
        <dbReference type="Proteomes" id="UP000767854"/>
    </source>
</evidence>
<reference evidence="3 4" key="1">
    <citation type="submission" date="2021-01" db="EMBL/GenBank/DDBJ databases">
        <title>Genomic Encyclopedia of Type Strains, Phase IV (KMG-IV): sequencing the most valuable type-strain genomes for metagenomic binning, comparative biology and taxonomic classification.</title>
        <authorList>
            <person name="Goeker M."/>
        </authorList>
    </citation>
    <scope>NUCLEOTIDE SEQUENCE [LARGE SCALE GENOMIC DNA]</scope>
    <source>
        <strain evidence="3 4">DSM 24436</strain>
    </source>
</reference>
<gene>
    <name evidence="3" type="ORF">JOC49_000929</name>
</gene>
<comment type="caution">
    <text evidence="3">The sequence shown here is derived from an EMBL/GenBank/DDBJ whole genome shotgun (WGS) entry which is preliminary data.</text>
</comment>
<accession>A0ABS2MPU9</accession>
<feature type="region of interest" description="Disordered" evidence="1">
    <location>
        <begin position="129"/>
        <end position="173"/>
    </location>
</feature>
<feature type="compositionally biased region" description="Basic and acidic residues" evidence="1">
    <location>
        <begin position="150"/>
        <end position="173"/>
    </location>
</feature>
<organism evidence="3 4">
    <name type="scientific">Fusibacter tunisiensis</name>
    <dbReference type="NCBI Taxonomy" id="1008308"/>
    <lineage>
        <taxon>Bacteria</taxon>
        <taxon>Bacillati</taxon>
        <taxon>Bacillota</taxon>
        <taxon>Clostridia</taxon>
        <taxon>Eubacteriales</taxon>
        <taxon>Eubacteriales Family XII. Incertae Sedis</taxon>
        <taxon>Fusibacter</taxon>
    </lineage>
</organism>
<dbReference type="Pfam" id="PF09681">
    <property type="entry name" value="Phage_rep_org_N"/>
    <property type="match status" value="1"/>
</dbReference>
<dbReference type="Proteomes" id="UP000767854">
    <property type="component" value="Unassembled WGS sequence"/>
</dbReference>
<dbReference type="RefSeq" id="WP_204662896.1">
    <property type="nucleotide sequence ID" value="NZ_JAFBDT010000005.1"/>
</dbReference>
<sequence length="255" mass="29347">MATNKKYYFLKFKEDFFRDETIILLEDIKDGFLFSNILLKMYLLSLKHEGQLLLSQGVAYTPQMIATLTNHQVGTVERALQIFMQLRLVEELTDGTLFMTNIQSLIGKSSTEAERKQNERAKLKENSLLPSAKGGQMSELCPKVSPNRPPEYRDKSIEIRDKSIESESKEDTPTHFLGKYQNISLSETELEQLKTELPSLYQSYIEKLSEYMASTGKTYNSHIATIRKWAKEDSEKNTKTNNAPRNYDYDGTKSL</sequence>
<evidence type="ECO:0000256" key="1">
    <source>
        <dbReference type="SAM" id="MobiDB-lite"/>
    </source>
</evidence>
<dbReference type="EMBL" id="JAFBDT010000005">
    <property type="protein sequence ID" value="MBM7561409.1"/>
    <property type="molecule type" value="Genomic_DNA"/>
</dbReference>
<proteinExistence type="predicted"/>